<evidence type="ECO:0000313" key="12">
    <source>
        <dbReference type="EMBL" id="MBY8881655.1"/>
    </source>
</evidence>
<evidence type="ECO:0000256" key="8">
    <source>
        <dbReference type="ARBA" id="ARBA00022777"/>
    </source>
</evidence>
<comment type="caution">
    <text evidence="12">The sequence shown here is derived from an EMBL/GenBank/DDBJ whole genome shotgun (WGS) entry which is preliminary data.</text>
</comment>
<evidence type="ECO:0000256" key="3">
    <source>
        <dbReference type="ARBA" id="ARBA00004868"/>
    </source>
</evidence>
<comment type="pathway">
    <text evidence="3">Cofactor biosynthesis; thiamine diphosphate biosynthesis; 4-methyl-5-(2-phosphoethyl)-thiazole from 5-(2-hydroxyethyl)-4-methylthiazole: step 1/1.</text>
</comment>
<evidence type="ECO:0000256" key="7">
    <source>
        <dbReference type="ARBA" id="ARBA00022741"/>
    </source>
</evidence>
<keyword evidence="13" id="KW-1185">Reference proteome</keyword>
<evidence type="ECO:0000256" key="9">
    <source>
        <dbReference type="ARBA" id="ARBA00022840"/>
    </source>
</evidence>
<evidence type="ECO:0000256" key="11">
    <source>
        <dbReference type="ARBA" id="ARBA00022977"/>
    </source>
</evidence>
<comment type="cofactor">
    <cofactor evidence="2">
        <name>Mg(2+)</name>
        <dbReference type="ChEBI" id="CHEBI:18420"/>
    </cofactor>
</comment>
<organism evidence="12 13">
    <name type="scientific">Actinacidiphila acidipaludis</name>
    <dbReference type="NCBI Taxonomy" id="2873382"/>
    <lineage>
        <taxon>Bacteria</taxon>
        <taxon>Bacillati</taxon>
        <taxon>Actinomycetota</taxon>
        <taxon>Actinomycetes</taxon>
        <taxon>Kitasatosporales</taxon>
        <taxon>Streptomycetaceae</taxon>
        <taxon>Actinacidiphila</taxon>
    </lineage>
</organism>
<evidence type="ECO:0000256" key="4">
    <source>
        <dbReference type="ARBA" id="ARBA00012129"/>
    </source>
</evidence>
<evidence type="ECO:0000256" key="1">
    <source>
        <dbReference type="ARBA" id="ARBA00001771"/>
    </source>
</evidence>
<evidence type="ECO:0000313" key="13">
    <source>
        <dbReference type="Proteomes" id="UP000778578"/>
    </source>
</evidence>
<keyword evidence="6" id="KW-0479">Metal-binding</keyword>
<gene>
    <name evidence="12" type="ORF">K7862_29055</name>
</gene>
<sequence>MRTALARELVRLLPTVVRGTAPGIIAIAGADAGAQDTDDPARHHAAAEKPARTLARSISVVVALSGPAVFVTDDTNGSRITNGDGLLAQVAGGAVMSAFAAVDEDRFATSSQ</sequence>
<name>A0ABS7QGU2_9ACTN</name>
<evidence type="ECO:0000256" key="6">
    <source>
        <dbReference type="ARBA" id="ARBA00022723"/>
    </source>
</evidence>
<protein>
    <recommendedName>
        <fullName evidence="4">hydroxyethylthiazole kinase</fullName>
        <ecNumber evidence="4">2.7.1.50</ecNumber>
    </recommendedName>
</protein>
<evidence type="ECO:0000256" key="10">
    <source>
        <dbReference type="ARBA" id="ARBA00022842"/>
    </source>
</evidence>
<evidence type="ECO:0000256" key="5">
    <source>
        <dbReference type="ARBA" id="ARBA00022679"/>
    </source>
</evidence>
<keyword evidence="7" id="KW-0547">Nucleotide-binding</keyword>
<dbReference type="RefSeq" id="WP_222967670.1">
    <property type="nucleotide sequence ID" value="NZ_JAINZZ010000053.1"/>
</dbReference>
<dbReference type="InterPro" id="IPR029056">
    <property type="entry name" value="Ribokinase-like"/>
</dbReference>
<keyword evidence="8 12" id="KW-0418">Kinase</keyword>
<keyword evidence="10" id="KW-0460">Magnesium</keyword>
<dbReference type="EMBL" id="JAINZZ010000053">
    <property type="protein sequence ID" value="MBY8881655.1"/>
    <property type="molecule type" value="Genomic_DNA"/>
</dbReference>
<dbReference type="InterPro" id="IPR000417">
    <property type="entry name" value="Hyethyz_kinase"/>
</dbReference>
<dbReference type="Gene3D" id="3.40.1190.20">
    <property type="match status" value="1"/>
</dbReference>
<keyword evidence="9" id="KW-0067">ATP-binding</keyword>
<reference evidence="12 13" key="1">
    <citation type="submission" date="2021-08" db="EMBL/GenBank/DDBJ databases">
        <title>WGS of actinomycetes from Thailand.</title>
        <authorList>
            <person name="Thawai C."/>
        </authorList>
    </citation>
    <scope>NUCLEOTIDE SEQUENCE [LARGE SCALE GENOMIC DNA]</scope>
    <source>
        <strain evidence="12 13">PLK6-54</strain>
    </source>
</reference>
<dbReference type="Pfam" id="PF02110">
    <property type="entry name" value="HK"/>
    <property type="match status" value="1"/>
</dbReference>
<keyword evidence="5 12" id="KW-0808">Transferase</keyword>
<accession>A0ABS7QGU2</accession>
<evidence type="ECO:0000256" key="2">
    <source>
        <dbReference type="ARBA" id="ARBA00001946"/>
    </source>
</evidence>
<dbReference type="EC" id="2.7.1.50" evidence="4"/>
<dbReference type="Proteomes" id="UP000778578">
    <property type="component" value="Unassembled WGS sequence"/>
</dbReference>
<comment type="catalytic activity">
    <reaction evidence="1">
        <text>5-(2-hydroxyethyl)-4-methylthiazole + ATP = 4-methyl-5-(2-phosphooxyethyl)-thiazole + ADP + H(+)</text>
        <dbReference type="Rhea" id="RHEA:24212"/>
        <dbReference type="ChEBI" id="CHEBI:15378"/>
        <dbReference type="ChEBI" id="CHEBI:17957"/>
        <dbReference type="ChEBI" id="CHEBI:30616"/>
        <dbReference type="ChEBI" id="CHEBI:58296"/>
        <dbReference type="ChEBI" id="CHEBI:456216"/>
        <dbReference type="EC" id="2.7.1.50"/>
    </reaction>
</comment>
<proteinExistence type="predicted"/>
<keyword evidence="11" id="KW-0784">Thiamine biosynthesis</keyword>
<dbReference type="GO" id="GO:0004417">
    <property type="term" value="F:hydroxyethylthiazole kinase activity"/>
    <property type="evidence" value="ECO:0007669"/>
    <property type="project" value="UniProtKB-EC"/>
</dbReference>